<dbReference type="AlphaFoldDB" id="A0A1L9UAF1"/>
<reference evidence="3" key="1">
    <citation type="journal article" date="2017" name="Genome Biol.">
        <title>Comparative genomics reveals high biological diversity and specific adaptations in the industrially and medically important fungal genus Aspergillus.</title>
        <authorList>
            <person name="de Vries R.P."/>
            <person name="Riley R."/>
            <person name="Wiebenga A."/>
            <person name="Aguilar-Osorio G."/>
            <person name="Amillis S."/>
            <person name="Uchima C.A."/>
            <person name="Anderluh G."/>
            <person name="Asadollahi M."/>
            <person name="Askin M."/>
            <person name="Barry K."/>
            <person name="Battaglia E."/>
            <person name="Bayram O."/>
            <person name="Benocci T."/>
            <person name="Braus-Stromeyer S.A."/>
            <person name="Caldana C."/>
            <person name="Canovas D."/>
            <person name="Cerqueira G.C."/>
            <person name="Chen F."/>
            <person name="Chen W."/>
            <person name="Choi C."/>
            <person name="Clum A."/>
            <person name="Dos Santos R.A."/>
            <person name="Damasio A.R."/>
            <person name="Diallinas G."/>
            <person name="Emri T."/>
            <person name="Fekete E."/>
            <person name="Flipphi M."/>
            <person name="Freyberg S."/>
            <person name="Gallo A."/>
            <person name="Gournas C."/>
            <person name="Habgood R."/>
            <person name="Hainaut M."/>
            <person name="Harispe M.L."/>
            <person name="Henrissat B."/>
            <person name="Hilden K.S."/>
            <person name="Hope R."/>
            <person name="Hossain A."/>
            <person name="Karabika E."/>
            <person name="Karaffa L."/>
            <person name="Karanyi Z."/>
            <person name="Krasevec N."/>
            <person name="Kuo A."/>
            <person name="Kusch H."/>
            <person name="LaButti K."/>
            <person name="Lagendijk E.L."/>
            <person name="Lapidus A."/>
            <person name="Levasseur A."/>
            <person name="Lindquist E."/>
            <person name="Lipzen A."/>
            <person name="Logrieco A.F."/>
            <person name="MacCabe A."/>
            <person name="Maekelae M.R."/>
            <person name="Malavazi I."/>
            <person name="Melin P."/>
            <person name="Meyer V."/>
            <person name="Mielnichuk N."/>
            <person name="Miskei M."/>
            <person name="Molnar A.P."/>
            <person name="Mule G."/>
            <person name="Ngan C.Y."/>
            <person name="Orejas M."/>
            <person name="Orosz E."/>
            <person name="Ouedraogo J.P."/>
            <person name="Overkamp K.M."/>
            <person name="Park H.-S."/>
            <person name="Perrone G."/>
            <person name="Piumi F."/>
            <person name="Punt P.J."/>
            <person name="Ram A.F."/>
            <person name="Ramon A."/>
            <person name="Rauscher S."/>
            <person name="Record E."/>
            <person name="Riano-Pachon D.M."/>
            <person name="Robert V."/>
            <person name="Roehrig J."/>
            <person name="Ruller R."/>
            <person name="Salamov A."/>
            <person name="Salih N.S."/>
            <person name="Samson R.A."/>
            <person name="Sandor E."/>
            <person name="Sanguinetti M."/>
            <person name="Schuetze T."/>
            <person name="Sepcic K."/>
            <person name="Shelest E."/>
            <person name="Sherlock G."/>
            <person name="Sophianopoulou V."/>
            <person name="Squina F.M."/>
            <person name="Sun H."/>
            <person name="Susca A."/>
            <person name="Todd R.B."/>
            <person name="Tsang A."/>
            <person name="Unkles S.E."/>
            <person name="van de Wiele N."/>
            <person name="van Rossen-Uffink D."/>
            <person name="Oliveira J.V."/>
            <person name="Vesth T.C."/>
            <person name="Visser J."/>
            <person name="Yu J.-H."/>
            <person name="Zhou M."/>
            <person name="Andersen M.R."/>
            <person name="Archer D.B."/>
            <person name="Baker S.E."/>
            <person name="Benoit I."/>
            <person name="Brakhage A.A."/>
            <person name="Braus G.H."/>
            <person name="Fischer R."/>
            <person name="Frisvad J.C."/>
            <person name="Goldman G.H."/>
            <person name="Houbraken J."/>
            <person name="Oakley B."/>
            <person name="Pocsi I."/>
            <person name="Scazzocchio C."/>
            <person name="Seiboth B."/>
            <person name="vanKuyk P.A."/>
            <person name="Wortman J."/>
            <person name="Dyer P.S."/>
            <person name="Grigoriev I.V."/>
        </authorList>
    </citation>
    <scope>NUCLEOTIDE SEQUENCE [LARGE SCALE GENOMIC DNA]</scope>
    <source>
        <strain evidence="3">CBS 101740 / IMI 381727 / IBT 21946</strain>
    </source>
</reference>
<protein>
    <recommendedName>
        <fullName evidence="4">Secreted protein</fullName>
    </recommendedName>
</protein>
<dbReference type="EMBL" id="KV878690">
    <property type="protein sequence ID" value="OJJ68654.1"/>
    <property type="molecule type" value="Genomic_DNA"/>
</dbReference>
<sequence length="71" mass="7985">MVPLLPFLVCHQVLQLLATHSRLGLERTASTAKTSQSSWVFKNMTPSPTSPASIHAISFRRRSLTFRILYS</sequence>
<evidence type="ECO:0000256" key="1">
    <source>
        <dbReference type="SAM" id="SignalP"/>
    </source>
</evidence>
<gene>
    <name evidence="2" type="ORF">ASPBRDRAFT_46848</name>
</gene>
<dbReference type="Proteomes" id="UP000184499">
    <property type="component" value="Unassembled WGS sequence"/>
</dbReference>
<keyword evidence="3" id="KW-1185">Reference proteome</keyword>
<evidence type="ECO:0008006" key="4">
    <source>
        <dbReference type="Google" id="ProtNLM"/>
    </source>
</evidence>
<name>A0A1L9UAF1_ASPBC</name>
<dbReference type="RefSeq" id="XP_067475903.1">
    <property type="nucleotide sequence ID" value="XM_067625732.1"/>
</dbReference>
<organism evidence="2 3">
    <name type="scientific">Aspergillus brasiliensis (strain CBS 101740 / IMI 381727 / IBT 21946)</name>
    <dbReference type="NCBI Taxonomy" id="767769"/>
    <lineage>
        <taxon>Eukaryota</taxon>
        <taxon>Fungi</taxon>
        <taxon>Dikarya</taxon>
        <taxon>Ascomycota</taxon>
        <taxon>Pezizomycotina</taxon>
        <taxon>Eurotiomycetes</taxon>
        <taxon>Eurotiomycetidae</taxon>
        <taxon>Eurotiales</taxon>
        <taxon>Aspergillaceae</taxon>
        <taxon>Aspergillus</taxon>
        <taxon>Aspergillus subgen. Circumdati</taxon>
    </lineage>
</organism>
<dbReference type="VEuPathDB" id="FungiDB:ASPBRDRAFT_46848"/>
<keyword evidence="1" id="KW-0732">Signal</keyword>
<feature type="signal peptide" evidence="1">
    <location>
        <begin position="1"/>
        <end position="18"/>
    </location>
</feature>
<dbReference type="GeneID" id="93578220"/>
<accession>A0A1L9UAF1</accession>
<proteinExistence type="predicted"/>
<feature type="chain" id="PRO_5012566945" description="Secreted protein" evidence="1">
    <location>
        <begin position="19"/>
        <end position="71"/>
    </location>
</feature>
<evidence type="ECO:0000313" key="3">
    <source>
        <dbReference type="Proteomes" id="UP000184499"/>
    </source>
</evidence>
<evidence type="ECO:0000313" key="2">
    <source>
        <dbReference type="EMBL" id="OJJ68654.1"/>
    </source>
</evidence>